<name>W4JSF1_HETIT</name>
<dbReference type="AlphaFoldDB" id="W4JSF1"/>
<evidence type="ECO:0000313" key="2">
    <source>
        <dbReference type="Proteomes" id="UP000030671"/>
    </source>
</evidence>
<dbReference type="KEGG" id="hir:HETIRDRAFT_455462"/>
<dbReference type="GeneID" id="20676621"/>
<proteinExistence type="predicted"/>
<dbReference type="RefSeq" id="XP_009552036.1">
    <property type="nucleotide sequence ID" value="XM_009553741.1"/>
</dbReference>
<evidence type="ECO:0000313" key="1">
    <source>
        <dbReference type="EMBL" id="ETW75781.1"/>
    </source>
</evidence>
<dbReference type="HOGENOM" id="CLU_1299867_0_0_1"/>
<protein>
    <submittedName>
        <fullName evidence="1">Uncharacterized protein</fullName>
    </submittedName>
</protein>
<dbReference type="EMBL" id="KI925465">
    <property type="protein sequence ID" value="ETW75781.1"/>
    <property type="molecule type" value="Genomic_DNA"/>
</dbReference>
<keyword evidence="2" id="KW-1185">Reference proteome</keyword>
<dbReference type="InParanoid" id="W4JSF1"/>
<accession>W4JSF1</accession>
<gene>
    <name evidence="1" type="ORF">HETIRDRAFT_455462</name>
</gene>
<reference evidence="1 2" key="1">
    <citation type="journal article" date="2012" name="New Phytol.">
        <title>Insight into trade-off between wood decay and parasitism from the genome of a fungal forest pathogen.</title>
        <authorList>
            <person name="Olson A."/>
            <person name="Aerts A."/>
            <person name="Asiegbu F."/>
            <person name="Belbahri L."/>
            <person name="Bouzid O."/>
            <person name="Broberg A."/>
            <person name="Canback B."/>
            <person name="Coutinho P.M."/>
            <person name="Cullen D."/>
            <person name="Dalman K."/>
            <person name="Deflorio G."/>
            <person name="van Diepen L.T."/>
            <person name="Dunand C."/>
            <person name="Duplessis S."/>
            <person name="Durling M."/>
            <person name="Gonthier P."/>
            <person name="Grimwood J."/>
            <person name="Fossdal C.G."/>
            <person name="Hansson D."/>
            <person name="Henrissat B."/>
            <person name="Hietala A."/>
            <person name="Himmelstrand K."/>
            <person name="Hoffmeister D."/>
            <person name="Hogberg N."/>
            <person name="James T.Y."/>
            <person name="Karlsson M."/>
            <person name="Kohler A."/>
            <person name="Kues U."/>
            <person name="Lee Y.H."/>
            <person name="Lin Y.C."/>
            <person name="Lind M."/>
            <person name="Lindquist E."/>
            <person name="Lombard V."/>
            <person name="Lucas S."/>
            <person name="Lunden K."/>
            <person name="Morin E."/>
            <person name="Murat C."/>
            <person name="Park J."/>
            <person name="Raffaello T."/>
            <person name="Rouze P."/>
            <person name="Salamov A."/>
            <person name="Schmutz J."/>
            <person name="Solheim H."/>
            <person name="Stahlberg J."/>
            <person name="Velez H."/>
            <person name="de Vries R.P."/>
            <person name="Wiebenga A."/>
            <person name="Woodward S."/>
            <person name="Yakovlev I."/>
            <person name="Garbelotto M."/>
            <person name="Martin F."/>
            <person name="Grigoriev I.V."/>
            <person name="Stenlid J."/>
        </authorList>
    </citation>
    <scope>NUCLEOTIDE SEQUENCE [LARGE SCALE GENOMIC DNA]</scope>
    <source>
        <strain evidence="1 2">TC 32-1</strain>
    </source>
</reference>
<sequence length="212" mass="23710">MVQQKAELEQKISELQIALAPQNMWMQDEMERKVAGLQTLSSQAAVRANKGKEHIEQENNADNEDATAELLPLNSHIESQMFMESVISQTLDALNWEKLYRRIEKAQERLAWTAGLVDNISNRRVANIGGRADTERLAVAKGLFTGSADKEASAFRLLNSPAGYLVVERFFLVRKGRGSIVDEPVVDQIGPHMEGILLLTSFVRDPDYDIAT</sequence>
<organism evidence="1 2">
    <name type="scientific">Heterobasidion irregulare (strain TC 32-1)</name>
    <dbReference type="NCBI Taxonomy" id="747525"/>
    <lineage>
        <taxon>Eukaryota</taxon>
        <taxon>Fungi</taxon>
        <taxon>Dikarya</taxon>
        <taxon>Basidiomycota</taxon>
        <taxon>Agaricomycotina</taxon>
        <taxon>Agaricomycetes</taxon>
        <taxon>Russulales</taxon>
        <taxon>Bondarzewiaceae</taxon>
        <taxon>Heterobasidion</taxon>
        <taxon>Heterobasidion annosum species complex</taxon>
    </lineage>
</organism>
<dbReference type="Proteomes" id="UP000030671">
    <property type="component" value="Unassembled WGS sequence"/>
</dbReference>